<feature type="domain" description="NAD-dependent epimerase/dehydratase" evidence="1">
    <location>
        <begin position="4"/>
        <end position="208"/>
    </location>
</feature>
<reference evidence="3" key="1">
    <citation type="submission" date="2013-08" db="EMBL/GenBank/DDBJ databases">
        <title>Intrasporangium oryzae NRRL B-24470.</title>
        <authorList>
            <person name="Liu H."/>
            <person name="Wang G."/>
        </authorList>
    </citation>
    <scope>NUCLEOTIDE SEQUENCE [LARGE SCALE GENOMIC DNA]</scope>
    <source>
        <strain evidence="3">Q5-1</strain>
    </source>
</reference>
<dbReference type="AlphaFoldDB" id="W9GS89"/>
<dbReference type="GO" id="GO:0004029">
    <property type="term" value="F:aldehyde dehydrogenase (NAD+) activity"/>
    <property type="evidence" value="ECO:0007669"/>
    <property type="project" value="TreeGrafter"/>
</dbReference>
<dbReference type="PATRIC" id="fig|584657.3.peg.103"/>
<dbReference type="PANTHER" id="PTHR48079">
    <property type="entry name" value="PROTEIN YEEZ"/>
    <property type="match status" value="1"/>
</dbReference>
<dbReference type="Proteomes" id="UP000019494">
    <property type="component" value="Unassembled WGS sequence"/>
</dbReference>
<dbReference type="PANTHER" id="PTHR48079:SF6">
    <property type="entry name" value="NAD(P)-BINDING DOMAIN-CONTAINING PROTEIN-RELATED"/>
    <property type="match status" value="1"/>
</dbReference>
<accession>W9GS89</accession>
<dbReference type="RefSeq" id="WP_034712086.1">
    <property type="nucleotide sequence ID" value="NZ_AWQS01000002.1"/>
</dbReference>
<dbReference type="EMBL" id="AWQS01000002">
    <property type="protein sequence ID" value="EWT07937.1"/>
    <property type="molecule type" value="Genomic_DNA"/>
</dbReference>
<dbReference type="Gene3D" id="3.40.50.720">
    <property type="entry name" value="NAD(P)-binding Rossmann-like Domain"/>
    <property type="match status" value="1"/>
</dbReference>
<dbReference type="SUPFAM" id="SSF51735">
    <property type="entry name" value="NAD(P)-binding Rossmann-fold domains"/>
    <property type="match status" value="1"/>
</dbReference>
<name>W9GS89_9MICO</name>
<gene>
    <name evidence="2" type="ORF">N864_17880</name>
</gene>
<dbReference type="Pfam" id="PF01370">
    <property type="entry name" value="Epimerase"/>
    <property type="match status" value="1"/>
</dbReference>
<evidence type="ECO:0000313" key="3">
    <source>
        <dbReference type="Proteomes" id="UP000019494"/>
    </source>
</evidence>
<keyword evidence="3" id="KW-1185">Reference proteome</keyword>
<evidence type="ECO:0000313" key="2">
    <source>
        <dbReference type="EMBL" id="EWT07937.1"/>
    </source>
</evidence>
<organism evidence="2 3">
    <name type="scientific">Intrasporangium chromatireducens Q5-1</name>
    <dbReference type="NCBI Taxonomy" id="584657"/>
    <lineage>
        <taxon>Bacteria</taxon>
        <taxon>Bacillati</taxon>
        <taxon>Actinomycetota</taxon>
        <taxon>Actinomycetes</taxon>
        <taxon>Micrococcales</taxon>
        <taxon>Intrasporangiaceae</taxon>
        <taxon>Intrasporangium</taxon>
    </lineage>
</organism>
<dbReference type="OrthoDB" id="7941246at2"/>
<dbReference type="InterPro" id="IPR036291">
    <property type="entry name" value="NAD(P)-bd_dom_sf"/>
</dbReference>
<proteinExistence type="predicted"/>
<dbReference type="GO" id="GO:0005737">
    <property type="term" value="C:cytoplasm"/>
    <property type="evidence" value="ECO:0007669"/>
    <property type="project" value="TreeGrafter"/>
</dbReference>
<dbReference type="InterPro" id="IPR051783">
    <property type="entry name" value="NAD(P)-dependent_oxidoreduct"/>
</dbReference>
<comment type="caution">
    <text evidence="2">The sequence shown here is derived from an EMBL/GenBank/DDBJ whole genome shotgun (WGS) entry which is preliminary data.</text>
</comment>
<protein>
    <submittedName>
        <fullName evidence="2">Oxidoreductase</fullName>
    </submittedName>
</protein>
<sequence length="333" mass="35362">MTRVLVLGGTSWLGGAVARVAHDAGHEVTCLARGASGSVPDGARLLRGDRDDDQVYAAVLPPVEWDLVVDLARQPVHARGAVRALGASARRWVFVSSASVYARHDEPGADESAATLPAVTGDFAAPEEYGEGKVACEDAVRSERGDDVLVARAGLIVGRGDRSDRFGYWPGRFALAGQDGSPVLAPERRDRPVQWVHVEDLAQWLVAAGLEGVCGVRNAVGPAASLGDVLEASGSRAGFTGRTVPASDEVLRSAGVEEFMGPRSLPLWIADPEWSAFMDRSGEAAARDGLTHRTLDVVVQDAAAWERQLGLDRPRRGAGLDRRDELALIARLP</sequence>
<dbReference type="InterPro" id="IPR001509">
    <property type="entry name" value="Epimerase_deHydtase"/>
</dbReference>
<evidence type="ECO:0000259" key="1">
    <source>
        <dbReference type="Pfam" id="PF01370"/>
    </source>
</evidence>